<keyword evidence="2" id="KW-1185">Reference proteome</keyword>
<name>A0A7T8KJW0_CALRO</name>
<evidence type="ECO:0000313" key="2">
    <source>
        <dbReference type="Proteomes" id="UP000595437"/>
    </source>
</evidence>
<reference evidence="2" key="1">
    <citation type="submission" date="2021-01" db="EMBL/GenBank/DDBJ databases">
        <title>Caligus Genome Assembly.</title>
        <authorList>
            <person name="Gallardo-Escarate C."/>
        </authorList>
    </citation>
    <scope>NUCLEOTIDE SEQUENCE [LARGE SCALE GENOMIC DNA]</scope>
</reference>
<dbReference type="Proteomes" id="UP000595437">
    <property type="component" value="Chromosome 2"/>
</dbReference>
<dbReference type="EMBL" id="CP045891">
    <property type="protein sequence ID" value="QQP57285.1"/>
    <property type="molecule type" value="Genomic_DNA"/>
</dbReference>
<evidence type="ECO:0000313" key="1">
    <source>
        <dbReference type="EMBL" id="QQP57285.1"/>
    </source>
</evidence>
<proteinExistence type="predicted"/>
<gene>
    <name evidence="1" type="ORF">FKW44_002212</name>
</gene>
<dbReference type="AlphaFoldDB" id="A0A7T8KJW0"/>
<accession>A0A7T8KJW0</accession>
<organism evidence="1 2">
    <name type="scientific">Caligus rogercresseyi</name>
    <name type="common">Sea louse</name>
    <dbReference type="NCBI Taxonomy" id="217165"/>
    <lineage>
        <taxon>Eukaryota</taxon>
        <taxon>Metazoa</taxon>
        <taxon>Ecdysozoa</taxon>
        <taxon>Arthropoda</taxon>
        <taxon>Crustacea</taxon>
        <taxon>Multicrustacea</taxon>
        <taxon>Hexanauplia</taxon>
        <taxon>Copepoda</taxon>
        <taxon>Siphonostomatoida</taxon>
        <taxon>Caligidae</taxon>
        <taxon>Caligus</taxon>
    </lineage>
</organism>
<protein>
    <submittedName>
        <fullName evidence="1">Uncharacterized protein</fullName>
    </submittedName>
</protein>
<sequence>MIHESLRTDGILRENAVYLAAAVTKIALRSVGFTHSRFVKELAFLALDFNKA</sequence>